<dbReference type="Gene3D" id="1.20.120.140">
    <property type="entry name" value="Signal recognition particle SRP54, nucleotide-binding domain"/>
    <property type="match status" value="1"/>
</dbReference>
<evidence type="ECO:0000256" key="4">
    <source>
        <dbReference type="ARBA" id="ARBA00022824"/>
    </source>
</evidence>
<dbReference type="InterPro" id="IPR027417">
    <property type="entry name" value="P-loop_NTPase"/>
</dbReference>
<keyword evidence="3" id="KW-0547">Nucleotide-binding</keyword>
<feature type="domain" description="SRP54-type proteins GTP-binding" evidence="9">
    <location>
        <begin position="644"/>
        <end position="657"/>
    </location>
</feature>
<keyword evidence="6" id="KW-0472">Membrane</keyword>
<dbReference type="Gene3D" id="3.40.50.300">
    <property type="entry name" value="P-loop containing nucleotide triphosphate hydrolases"/>
    <property type="match status" value="1"/>
</dbReference>
<dbReference type="FunFam" id="3.40.50.300:FF:000188">
    <property type="entry name" value="signal recognition particle receptor subunit alpha"/>
    <property type="match status" value="1"/>
</dbReference>
<accession>A0A9P5T801</accession>
<keyword evidence="5" id="KW-0342">GTP-binding</keyword>
<proteinExistence type="inferred from homology"/>
<dbReference type="PROSITE" id="PS00300">
    <property type="entry name" value="SRP54"/>
    <property type="match status" value="1"/>
</dbReference>
<sequence length="672" mass="72751">MLDHCSIVHKGGIVLWSRSFTPEASQLASSSASPVNGLIRDTLIEGRTAEQKYEKDGYAVKWTFVNDLELIFVVAYQRILQLTYVDDLLGALKTVFVKLFQPFIAAFVASLHAVNNTAVALSNSASEPTRWNFVKALEGWDVTFDKLLKGLENKAAEDRKYRLRPTARLPPTTPSPGSSDIDTPLAESHPGTVDEQQIARNVQALKNRLRGRGGTRAVGRGRARGDPGSGRDSHPNSDSDVAVKRKQKGKVLRKWGDAPPSESEMASLDFSYEKLSDLDARPASNDLQGLVDEASLGIRNKDGLYEVRDLEFANAETADDAIARALSASPDKEDKPAQGSLGALGSLFARFTGSKVLSEDDLNPVLEGMKQHLMKKNVAKEIAEKVCEGVGKSLVGKKVGGFQTTNAAVRQALSNSITHILTPKSSTDMLLSIREKLSSPLTSTQQRMPYSITFVGVNGVGKSTNLSKVCFWLIQNGFRVLIAACDTFRSGAVEQLRVHVRNLGMLGVNGAGDSKGRVELYERGYGKDAAGIAKEAITYARDNDFDIVLIDTAGRMQDNEPLMRALAKLVSVNNPDKILFVGEALVGNEAVDQLSKFDRALRDFSGAGGVSKGRGIDGMLVTKWDTVDDKVGAALSMTYVTGQPIVFVGTGQTYTDLKQLRVANVVQAILSD</sequence>
<evidence type="ECO:0000256" key="8">
    <source>
        <dbReference type="SAM" id="MobiDB-lite"/>
    </source>
</evidence>
<gene>
    <name evidence="10" type="ORF">DFH94DRAFT_748351</name>
</gene>
<dbReference type="Pfam" id="PF02881">
    <property type="entry name" value="SRP54_N"/>
    <property type="match status" value="1"/>
</dbReference>
<dbReference type="InterPro" id="IPR013822">
    <property type="entry name" value="Signal_recog_particl_SRP54_hlx"/>
</dbReference>
<dbReference type="SMART" id="SM00962">
    <property type="entry name" value="SRP54"/>
    <property type="match status" value="1"/>
</dbReference>
<dbReference type="Proteomes" id="UP000759537">
    <property type="component" value="Unassembled WGS sequence"/>
</dbReference>
<dbReference type="InterPro" id="IPR011012">
    <property type="entry name" value="Longin-like_dom_sf"/>
</dbReference>
<keyword evidence="10" id="KW-0378">Hydrolase</keyword>
<dbReference type="InterPro" id="IPR042101">
    <property type="entry name" value="SRP54_N_sf"/>
</dbReference>
<organism evidence="10 11">
    <name type="scientific">Russula ochroleuca</name>
    <dbReference type="NCBI Taxonomy" id="152965"/>
    <lineage>
        <taxon>Eukaryota</taxon>
        <taxon>Fungi</taxon>
        <taxon>Dikarya</taxon>
        <taxon>Basidiomycota</taxon>
        <taxon>Agaricomycotina</taxon>
        <taxon>Agaricomycetes</taxon>
        <taxon>Russulales</taxon>
        <taxon>Russulaceae</taxon>
        <taxon>Russula</taxon>
    </lineage>
</organism>
<comment type="similarity">
    <text evidence="2">Belongs to the GTP-binding SRP family.</text>
</comment>
<name>A0A9P5T801_9AGAM</name>
<dbReference type="EMBL" id="WHVB01000010">
    <property type="protein sequence ID" value="KAF8479195.1"/>
    <property type="molecule type" value="Genomic_DNA"/>
</dbReference>
<dbReference type="GO" id="GO:0006614">
    <property type="term" value="P:SRP-dependent cotranslational protein targeting to membrane"/>
    <property type="evidence" value="ECO:0007669"/>
    <property type="project" value="InterPro"/>
</dbReference>
<dbReference type="CDD" id="cd17876">
    <property type="entry name" value="SRalpha_C"/>
    <property type="match status" value="1"/>
</dbReference>
<dbReference type="GO" id="GO:0005047">
    <property type="term" value="F:signal recognition particle binding"/>
    <property type="evidence" value="ECO:0007669"/>
    <property type="project" value="InterPro"/>
</dbReference>
<dbReference type="SUPFAM" id="SSF64356">
    <property type="entry name" value="SNARE-like"/>
    <property type="match status" value="1"/>
</dbReference>
<evidence type="ECO:0000259" key="9">
    <source>
        <dbReference type="PROSITE" id="PS00300"/>
    </source>
</evidence>
<dbReference type="InterPro" id="IPR036225">
    <property type="entry name" value="SRP/SRP_N"/>
</dbReference>
<comment type="caution">
    <text evidence="10">The sequence shown here is derived from an EMBL/GenBank/DDBJ whole genome shotgun (WGS) entry which is preliminary data.</text>
</comment>
<dbReference type="Gene3D" id="3.30.450.60">
    <property type="match status" value="1"/>
</dbReference>
<feature type="compositionally biased region" description="Basic residues" evidence="8">
    <location>
        <begin position="244"/>
        <end position="253"/>
    </location>
</feature>
<dbReference type="SUPFAM" id="SSF52540">
    <property type="entry name" value="P-loop containing nucleoside triphosphate hydrolases"/>
    <property type="match status" value="1"/>
</dbReference>
<reference evidence="10" key="1">
    <citation type="submission" date="2019-10" db="EMBL/GenBank/DDBJ databases">
        <authorList>
            <consortium name="DOE Joint Genome Institute"/>
            <person name="Kuo A."/>
            <person name="Miyauchi S."/>
            <person name="Kiss E."/>
            <person name="Drula E."/>
            <person name="Kohler A."/>
            <person name="Sanchez-Garcia M."/>
            <person name="Andreopoulos B."/>
            <person name="Barry K.W."/>
            <person name="Bonito G."/>
            <person name="Buee M."/>
            <person name="Carver A."/>
            <person name="Chen C."/>
            <person name="Cichocki N."/>
            <person name="Clum A."/>
            <person name="Culley D."/>
            <person name="Crous P.W."/>
            <person name="Fauchery L."/>
            <person name="Girlanda M."/>
            <person name="Hayes R."/>
            <person name="Keri Z."/>
            <person name="LaButti K."/>
            <person name="Lipzen A."/>
            <person name="Lombard V."/>
            <person name="Magnuson J."/>
            <person name="Maillard F."/>
            <person name="Morin E."/>
            <person name="Murat C."/>
            <person name="Nolan M."/>
            <person name="Ohm R."/>
            <person name="Pangilinan J."/>
            <person name="Pereira M."/>
            <person name="Perotto S."/>
            <person name="Peter M."/>
            <person name="Riley R."/>
            <person name="Sitrit Y."/>
            <person name="Stielow B."/>
            <person name="Szollosi G."/>
            <person name="Zifcakova L."/>
            <person name="Stursova M."/>
            <person name="Spatafora J.W."/>
            <person name="Tedersoo L."/>
            <person name="Vaario L.-M."/>
            <person name="Yamada A."/>
            <person name="Yan M."/>
            <person name="Wang P."/>
            <person name="Xu J."/>
            <person name="Bruns T."/>
            <person name="Baldrian P."/>
            <person name="Vilgalys R."/>
            <person name="Henrissat B."/>
            <person name="Grigoriev I.V."/>
            <person name="Hibbett D."/>
            <person name="Nagy L.G."/>
            <person name="Martin F.M."/>
        </authorList>
    </citation>
    <scope>NUCLEOTIDE SEQUENCE</scope>
    <source>
        <strain evidence="10">Prilba</strain>
    </source>
</reference>
<feature type="region of interest" description="Disordered" evidence="8">
    <location>
        <begin position="162"/>
        <end position="265"/>
    </location>
</feature>
<dbReference type="GO" id="GO:0006886">
    <property type="term" value="P:intracellular protein transport"/>
    <property type="evidence" value="ECO:0007669"/>
    <property type="project" value="InterPro"/>
</dbReference>
<keyword evidence="4" id="KW-0256">Endoplasmic reticulum</keyword>
<dbReference type="SMART" id="SM00382">
    <property type="entry name" value="AAA"/>
    <property type="match status" value="1"/>
</dbReference>
<comment type="subcellular location">
    <subcellularLocation>
        <location evidence="1">Endoplasmic reticulum membrane</location>
        <topology evidence="1">Peripheral membrane protein</topology>
        <orientation evidence="1">Cytoplasmic side</orientation>
    </subcellularLocation>
</comment>
<dbReference type="AlphaFoldDB" id="A0A9P5T801"/>
<dbReference type="InterPro" id="IPR003593">
    <property type="entry name" value="AAA+_ATPase"/>
</dbReference>
<dbReference type="InterPro" id="IPR007222">
    <property type="entry name" value="Sig_recog_particle_rcpt_asu_N"/>
</dbReference>
<dbReference type="PANTHER" id="PTHR43134:SF1">
    <property type="entry name" value="SIGNAL RECOGNITION PARTICLE RECEPTOR SUBUNIT ALPHA"/>
    <property type="match status" value="1"/>
</dbReference>
<evidence type="ECO:0000256" key="5">
    <source>
        <dbReference type="ARBA" id="ARBA00023134"/>
    </source>
</evidence>
<dbReference type="SUPFAM" id="SSF47364">
    <property type="entry name" value="Domain of the SRP/SRP receptor G-proteins"/>
    <property type="match status" value="1"/>
</dbReference>
<dbReference type="PANTHER" id="PTHR43134">
    <property type="entry name" value="SIGNAL RECOGNITION PARTICLE RECEPTOR SUBUNIT ALPHA"/>
    <property type="match status" value="1"/>
</dbReference>
<reference evidence="10" key="2">
    <citation type="journal article" date="2020" name="Nat. Commun.">
        <title>Large-scale genome sequencing of mycorrhizal fungi provides insights into the early evolution of symbiotic traits.</title>
        <authorList>
            <person name="Miyauchi S."/>
            <person name="Kiss E."/>
            <person name="Kuo A."/>
            <person name="Drula E."/>
            <person name="Kohler A."/>
            <person name="Sanchez-Garcia M."/>
            <person name="Morin E."/>
            <person name="Andreopoulos B."/>
            <person name="Barry K.W."/>
            <person name="Bonito G."/>
            <person name="Buee M."/>
            <person name="Carver A."/>
            <person name="Chen C."/>
            <person name="Cichocki N."/>
            <person name="Clum A."/>
            <person name="Culley D."/>
            <person name="Crous P.W."/>
            <person name="Fauchery L."/>
            <person name="Girlanda M."/>
            <person name="Hayes R.D."/>
            <person name="Keri Z."/>
            <person name="LaButti K."/>
            <person name="Lipzen A."/>
            <person name="Lombard V."/>
            <person name="Magnuson J."/>
            <person name="Maillard F."/>
            <person name="Murat C."/>
            <person name="Nolan M."/>
            <person name="Ohm R.A."/>
            <person name="Pangilinan J."/>
            <person name="Pereira M.F."/>
            <person name="Perotto S."/>
            <person name="Peter M."/>
            <person name="Pfister S."/>
            <person name="Riley R."/>
            <person name="Sitrit Y."/>
            <person name="Stielow J.B."/>
            <person name="Szollosi G."/>
            <person name="Zifcakova L."/>
            <person name="Stursova M."/>
            <person name="Spatafora J.W."/>
            <person name="Tedersoo L."/>
            <person name="Vaario L.M."/>
            <person name="Yamada A."/>
            <person name="Yan M."/>
            <person name="Wang P."/>
            <person name="Xu J."/>
            <person name="Bruns T."/>
            <person name="Baldrian P."/>
            <person name="Vilgalys R."/>
            <person name="Dunand C."/>
            <person name="Henrissat B."/>
            <person name="Grigoriev I.V."/>
            <person name="Hibbett D."/>
            <person name="Nagy L.G."/>
            <person name="Martin F.M."/>
        </authorList>
    </citation>
    <scope>NUCLEOTIDE SEQUENCE</scope>
    <source>
        <strain evidence="10">Prilba</strain>
    </source>
</reference>
<dbReference type="CDD" id="cd14826">
    <property type="entry name" value="SR_alpha_SRX"/>
    <property type="match status" value="1"/>
</dbReference>
<dbReference type="GO" id="GO:0005785">
    <property type="term" value="C:signal recognition particle receptor complex"/>
    <property type="evidence" value="ECO:0007669"/>
    <property type="project" value="InterPro"/>
</dbReference>
<dbReference type="Pfam" id="PF00448">
    <property type="entry name" value="SRP54"/>
    <property type="match status" value="1"/>
</dbReference>
<feature type="compositionally biased region" description="Basic and acidic residues" evidence="8">
    <location>
        <begin position="223"/>
        <end position="243"/>
    </location>
</feature>
<dbReference type="OrthoDB" id="1727884at2759"/>
<dbReference type="InterPro" id="IPR000897">
    <property type="entry name" value="SRP54_GTPase_dom"/>
</dbReference>
<evidence type="ECO:0000313" key="10">
    <source>
        <dbReference type="EMBL" id="KAF8479195.1"/>
    </source>
</evidence>
<evidence type="ECO:0000256" key="6">
    <source>
        <dbReference type="ARBA" id="ARBA00023136"/>
    </source>
</evidence>
<evidence type="ECO:0000256" key="1">
    <source>
        <dbReference type="ARBA" id="ARBA00004397"/>
    </source>
</evidence>
<evidence type="ECO:0000256" key="7">
    <source>
        <dbReference type="ARBA" id="ARBA00023170"/>
    </source>
</evidence>
<evidence type="ECO:0000313" key="11">
    <source>
        <dbReference type="Proteomes" id="UP000759537"/>
    </source>
</evidence>
<keyword evidence="11" id="KW-1185">Reference proteome</keyword>
<evidence type="ECO:0000256" key="3">
    <source>
        <dbReference type="ARBA" id="ARBA00022741"/>
    </source>
</evidence>
<dbReference type="GO" id="GO:0003924">
    <property type="term" value="F:GTPase activity"/>
    <property type="evidence" value="ECO:0007669"/>
    <property type="project" value="InterPro"/>
</dbReference>
<protein>
    <submittedName>
        <fullName evidence="10">P-loop containing nucleoside triphosphate hydrolase protein</fullName>
    </submittedName>
</protein>
<dbReference type="SMART" id="SM00963">
    <property type="entry name" value="SRP54_N"/>
    <property type="match status" value="1"/>
</dbReference>
<dbReference type="Pfam" id="PF04086">
    <property type="entry name" value="SRP-alpha_N"/>
    <property type="match status" value="1"/>
</dbReference>
<evidence type="ECO:0000256" key="2">
    <source>
        <dbReference type="ARBA" id="ARBA00008531"/>
    </source>
</evidence>
<keyword evidence="7" id="KW-0675">Receptor</keyword>
<dbReference type="GO" id="GO:0005525">
    <property type="term" value="F:GTP binding"/>
    <property type="evidence" value="ECO:0007669"/>
    <property type="project" value="UniProtKB-KW"/>
</dbReference>